<keyword evidence="4 12" id="KW-0812">Transmembrane</keyword>
<feature type="region of interest" description="Disordered" evidence="11">
    <location>
        <begin position="82"/>
        <end position="108"/>
    </location>
</feature>
<feature type="compositionally biased region" description="Low complexity" evidence="11">
    <location>
        <begin position="248"/>
        <end position="260"/>
    </location>
</feature>
<keyword evidence="7 12" id="KW-0472">Membrane</keyword>
<keyword evidence="5 12" id="KW-1133">Transmembrane helix</keyword>
<evidence type="ECO:0000256" key="10">
    <source>
        <dbReference type="ARBA" id="ARBA00030803"/>
    </source>
</evidence>
<keyword evidence="8" id="KW-0804">Transcription</keyword>
<dbReference type="InterPro" id="IPR051474">
    <property type="entry name" value="Anti-sigma-K/W_factor"/>
</dbReference>
<dbReference type="PANTHER" id="PTHR37461">
    <property type="entry name" value="ANTI-SIGMA-K FACTOR RSKA"/>
    <property type="match status" value="1"/>
</dbReference>
<feature type="domain" description="Anti-sigma K factor RskA C-terminal" evidence="13">
    <location>
        <begin position="126"/>
        <end position="261"/>
    </location>
</feature>
<name>A0ABS5XWZ2_9MICO</name>
<evidence type="ECO:0000313" key="15">
    <source>
        <dbReference type="Proteomes" id="UP000740605"/>
    </source>
</evidence>
<comment type="subcellular location">
    <subcellularLocation>
        <location evidence="2">Cell membrane</location>
    </subcellularLocation>
    <subcellularLocation>
        <location evidence="1">Membrane</location>
        <topology evidence="1">Single-pass membrane protein</topology>
    </subcellularLocation>
</comment>
<evidence type="ECO:0000256" key="5">
    <source>
        <dbReference type="ARBA" id="ARBA00022989"/>
    </source>
</evidence>
<dbReference type="PANTHER" id="PTHR37461:SF1">
    <property type="entry name" value="ANTI-SIGMA-K FACTOR RSKA"/>
    <property type="match status" value="1"/>
</dbReference>
<evidence type="ECO:0000256" key="9">
    <source>
        <dbReference type="ARBA" id="ARBA00029829"/>
    </source>
</evidence>
<evidence type="ECO:0000256" key="1">
    <source>
        <dbReference type="ARBA" id="ARBA00004167"/>
    </source>
</evidence>
<dbReference type="InterPro" id="IPR018764">
    <property type="entry name" value="RskA_C"/>
</dbReference>
<reference evidence="14 15" key="1">
    <citation type="submission" date="2021-03" db="EMBL/GenBank/DDBJ databases">
        <title>Microbacterium pauli sp. nov., isolated from microfiltered milk.</title>
        <authorList>
            <person name="Bellassi P."/>
            <person name="Fontana A."/>
            <person name="Callegari M.L."/>
            <person name="Lorenzo M."/>
            <person name="Cappa F."/>
        </authorList>
    </citation>
    <scope>NUCLEOTIDE SEQUENCE [LARGE SCALE GENOMIC DNA]</scope>
    <source>
        <strain evidence="14 15">DSM 18909</strain>
    </source>
</reference>
<dbReference type="InterPro" id="IPR041916">
    <property type="entry name" value="Anti_sigma_zinc_sf"/>
</dbReference>
<evidence type="ECO:0000256" key="12">
    <source>
        <dbReference type="SAM" id="Phobius"/>
    </source>
</evidence>
<keyword evidence="15" id="KW-1185">Reference proteome</keyword>
<dbReference type="EMBL" id="JAFLHG010000013">
    <property type="protein sequence ID" value="MBT8799045.1"/>
    <property type="molecule type" value="Genomic_DNA"/>
</dbReference>
<evidence type="ECO:0000313" key="14">
    <source>
        <dbReference type="EMBL" id="MBT8799045.1"/>
    </source>
</evidence>
<dbReference type="Proteomes" id="UP000740605">
    <property type="component" value="Unassembled WGS sequence"/>
</dbReference>
<gene>
    <name evidence="14" type="ORF">J0P97_13345</name>
</gene>
<evidence type="ECO:0000256" key="7">
    <source>
        <dbReference type="ARBA" id="ARBA00023136"/>
    </source>
</evidence>
<feature type="transmembrane region" description="Helical" evidence="12">
    <location>
        <begin position="123"/>
        <end position="147"/>
    </location>
</feature>
<comment type="caution">
    <text evidence="14">The sequence shown here is derived from an EMBL/GenBank/DDBJ whole genome shotgun (WGS) entry which is preliminary data.</text>
</comment>
<dbReference type="Gene3D" id="1.10.10.1320">
    <property type="entry name" value="Anti-sigma factor, zinc-finger domain"/>
    <property type="match status" value="1"/>
</dbReference>
<protein>
    <recommendedName>
        <fullName evidence="10">Regulator of SigK</fullName>
    </recommendedName>
    <alternativeName>
        <fullName evidence="9">Sigma-K anti-sigma factor RskA</fullName>
    </alternativeName>
</protein>
<evidence type="ECO:0000256" key="11">
    <source>
        <dbReference type="SAM" id="MobiDB-lite"/>
    </source>
</evidence>
<evidence type="ECO:0000256" key="4">
    <source>
        <dbReference type="ARBA" id="ARBA00022692"/>
    </source>
</evidence>
<dbReference type="Pfam" id="PF10099">
    <property type="entry name" value="RskA_C"/>
    <property type="match status" value="1"/>
</dbReference>
<evidence type="ECO:0000259" key="13">
    <source>
        <dbReference type="Pfam" id="PF10099"/>
    </source>
</evidence>
<keyword evidence="3" id="KW-1003">Cell membrane</keyword>
<evidence type="ECO:0000256" key="8">
    <source>
        <dbReference type="ARBA" id="ARBA00023163"/>
    </source>
</evidence>
<accession>A0ABS5XWZ2</accession>
<proteinExistence type="predicted"/>
<keyword evidence="6" id="KW-0805">Transcription regulation</keyword>
<evidence type="ECO:0000256" key="6">
    <source>
        <dbReference type="ARBA" id="ARBA00023015"/>
    </source>
</evidence>
<organism evidence="14 15">
    <name type="scientific">Microbacterium flavum</name>
    <dbReference type="NCBI Taxonomy" id="415216"/>
    <lineage>
        <taxon>Bacteria</taxon>
        <taxon>Bacillati</taxon>
        <taxon>Actinomycetota</taxon>
        <taxon>Actinomycetes</taxon>
        <taxon>Micrococcales</taxon>
        <taxon>Microbacteriaceae</taxon>
        <taxon>Microbacterium</taxon>
    </lineage>
</organism>
<feature type="region of interest" description="Disordered" evidence="11">
    <location>
        <begin position="248"/>
        <end position="267"/>
    </location>
</feature>
<evidence type="ECO:0000256" key="2">
    <source>
        <dbReference type="ARBA" id="ARBA00004236"/>
    </source>
</evidence>
<feature type="compositionally biased region" description="Low complexity" evidence="11">
    <location>
        <begin position="89"/>
        <end position="99"/>
    </location>
</feature>
<sequence>MTMDEFAELSAGHALGALSADDAALFRAAREAHPEWEHVVALDEQTAAGLAEGIAPVAPPMDIRSKVLAAIAAPVVPSDATAVDDASVTEDAPAADDTPSPSPASPPTEVVQAVARRSWTRGLFALVASFVLLVGIGWGVGAVSNVWHTPASVTALNEIRDAPDAASAQSEFDGGTATVHWSQSLGKVVLVADGLPEIASDRTFELWYVRGDSAIPAGTFSAQGGESTAELSGTMQPGDVIAVTVEPAGGAPDGTPTTTPILAVSTA</sequence>
<evidence type="ECO:0000256" key="3">
    <source>
        <dbReference type="ARBA" id="ARBA00022475"/>
    </source>
</evidence>